<keyword evidence="1" id="KW-0880">Kelch repeat</keyword>
<feature type="region of interest" description="Disordered" evidence="3">
    <location>
        <begin position="561"/>
        <end position="647"/>
    </location>
</feature>
<feature type="compositionally biased region" description="Basic and acidic residues" evidence="3">
    <location>
        <begin position="514"/>
        <end position="525"/>
    </location>
</feature>
<gene>
    <name evidence="5" type="ORF">BCR41DRAFT_397686</name>
</gene>
<dbReference type="EMBL" id="MCFF01000026">
    <property type="protein sequence ID" value="ORZ12099.1"/>
    <property type="molecule type" value="Genomic_DNA"/>
</dbReference>
<evidence type="ECO:0000256" key="4">
    <source>
        <dbReference type="SAM" id="Phobius"/>
    </source>
</evidence>
<feature type="transmembrane region" description="Helical" evidence="4">
    <location>
        <begin position="47"/>
        <end position="70"/>
    </location>
</feature>
<keyword evidence="4" id="KW-1133">Transmembrane helix</keyword>
<comment type="caution">
    <text evidence="5">The sequence shown here is derived from an EMBL/GenBank/DDBJ whole genome shotgun (WGS) entry which is preliminary data.</text>
</comment>
<feature type="compositionally biased region" description="Basic residues" evidence="3">
    <location>
        <begin position="497"/>
        <end position="509"/>
    </location>
</feature>
<dbReference type="AlphaFoldDB" id="A0A1Y2GL12"/>
<dbReference type="Pfam" id="PF07646">
    <property type="entry name" value="Kelch_2"/>
    <property type="match status" value="1"/>
</dbReference>
<dbReference type="SUPFAM" id="SSF117281">
    <property type="entry name" value="Kelch motif"/>
    <property type="match status" value="1"/>
</dbReference>
<reference evidence="5 6" key="1">
    <citation type="submission" date="2016-07" db="EMBL/GenBank/DDBJ databases">
        <title>Pervasive Adenine N6-methylation of Active Genes in Fungi.</title>
        <authorList>
            <consortium name="DOE Joint Genome Institute"/>
            <person name="Mondo S.J."/>
            <person name="Dannebaum R.O."/>
            <person name="Kuo R.C."/>
            <person name="Labutti K."/>
            <person name="Haridas S."/>
            <person name="Kuo A."/>
            <person name="Salamov A."/>
            <person name="Ahrendt S.R."/>
            <person name="Lipzen A."/>
            <person name="Sullivan W."/>
            <person name="Andreopoulos W.B."/>
            <person name="Clum A."/>
            <person name="Lindquist E."/>
            <person name="Daum C."/>
            <person name="Ramamoorthy G.K."/>
            <person name="Gryganskyi A."/>
            <person name="Culley D."/>
            <person name="Magnuson J.K."/>
            <person name="James T.Y."/>
            <person name="O'Malley M.A."/>
            <person name="Stajich J.E."/>
            <person name="Spatafora J.W."/>
            <person name="Visel A."/>
            <person name="Grigoriev I.V."/>
        </authorList>
    </citation>
    <scope>NUCLEOTIDE SEQUENCE [LARGE SCALE GENOMIC DNA]</scope>
    <source>
        <strain evidence="5 6">NRRL 3116</strain>
    </source>
</reference>
<keyword evidence="4" id="KW-0472">Membrane</keyword>
<keyword evidence="2" id="KW-0677">Repeat</keyword>
<dbReference type="Proteomes" id="UP000193648">
    <property type="component" value="Unassembled WGS sequence"/>
</dbReference>
<evidence type="ECO:0000313" key="6">
    <source>
        <dbReference type="Proteomes" id="UP000193648"/>
    </source>
</evidence>
<evidence type="ECO:0000256" key="3">
    <source>
        <dbReference type="SAM" id="MobiDB-lite"/>
    </source>
</evidence>
<evidence type="ECO:0000313" key="5">
    <source>
        <dbReference type="EMBL" id="ORZ12099.1"/>
    </source>
</evidence>
<proteinExistence type="predicted"/>
<dbReference type="InterPro" id="IPR015915">
    <property type="entry name" value="Kelch-typ_b-propeller"/>
</dbReference>
<sequence length="647" mass="70796">MATSSVVRNSDSSSSSTGFTPAAVLITHITRRTLPSHYRPRPSLPPLALLTLLILASTVPLLNTAFAIAYTPISYPATAILGSRLYIYGGITDLSSPLTSYTSQFATLSLTNGFDTDDDLPWEYLPGNIATGLAPGSPSRDQRRFIIGGSRNNLGKAPALIFDSTTRTWSQTGDLPNAGRGTDNNDEMQNYRRDTPDMALDTSTGALIQFGGSNATHFATNALTVLDTNRPSNMMNWSYTGYLESVPELYAPIVLYAPNNRLTLIMGGCDQVNNATNASTSITVPTHCATFDTLYALATDSIASGNPKVTRLNVDTTDEKTGQPAEIPAPRVMPCTVVMPDGNVLMMGGGSPGVDSKAMSDAWILNTQTWRWSRREIEDFPENGIMGHSCQVASNDQILVIGGHTSDGFVKNPLSVIKTRKWAWSNHYFVPGFSTAVKIGLSMSIVVVIGAIIAGLWIRWRRNKMSALKETQNQDEHGIRMKTSKGDRRSSGGTDNHHRKQSLSQHHHQSSSTRVEDRHHREHGAPLEGAEVYPENGRPLSNDIPRLDFTLVNDERSGSAYGHHLRQQQQQQPHLVTTDPLAHSPVESSSSTIVDQGVWPEPEHLYGLSQGRIQNHETSQIYEPERVEIDTNNSDSSNSNEQDKFGD</sequence>
<dbReference type="PANTHER" id="PTHR46093">
    <property type="entry name" value="ACYL-COA-BINDING DOMAIN-CONTAINING PROTEIN 5"/>
    <property type="match status" value="1"/>
</dbReference>
<dbReference type="InterPro" id="IPR011498">
    <property type="entry name" value="Kelch_2"/>
</dbReference>
<organism evidence="5 6">
    <name type="scientific">Lobosporangium transversale</name>
    <dbReference type="NCBI Taxonomy" id="64571"/>
    <lineage>
        <taxon>Eukaryota</taxon>
        <taxon>Fungi</taxon>
        <taxon>Fungi incertae sedis</taxon>
        <taxon>Mucoromycota</taxon>
        <taxon>Mortierellomycotina</taxon>
        <taxon>Mortierellomycetes</taxon>
        <taxon>Mortierellales</taxon>
        <taxon>Mortierellaceae</taxon>
        <taxon>Lobosporangium</taxon>
    </lineage>
</organism>
<dbReference type="InParanoid" id="A0A1Y2GL12"/>
<dbReference type="PANTHER" id="PTHR46093:SF18">
    <property type="entry name" value="FIBRONECTIN TYPE-III DOMAIN-CONTAINING PROTEIN"/>
    <property type="match status" value="1"/>
</dbReference>
<dbReference type="OrthoDB" id="432528at2759"/>
<dbReference type="RefSeq" id="XP_021879964.1">
    <property type="nucleotide sequence ID" value="XM_022028901.1"/>
</dbReference>
<protein>
    <recommendedName>
        <fullName evidence="7">Galactose oxidase</fullName>
    </recommendedName>
</protein>
<evidence type="ECO:0000256" key="1">
    <source>
        <dbReference type="ARBA" id="ARBA00022441"/>
    </source>
</evidence>
<name>A0A1Y2GL12_9FUNG</name>
<feature type="compositionally biased region" description="Basic and acidic residues" evidence="3">
    <location>
        <begin position="472"/>
        <end position="490"/>
    </location>
</feature>
<accession>A0A1Y2GL12</accession>
<feature type="transmembrane region" description="Helical" evidence="4">
    <location>
        <begin position="439"/>
        <end position="458"/>
    </location>
</feature>
<dbReference type="GeneID" id="33570744"/>
<evidence type="ECO:0000256" key="2">
    <source>
        <dbReference type="ARBA" id="ARBA00022737"/>
    </source>
</evidence>
<evidence type="ECO:0008006" key="7">
    <source>
        <dbReference type="Google" id="ProtNLM"/>
    </source>
</evidence>
<feature type="compositionally biased region" description="Polar residues" evidence="3">
    <location>
        <begin position="611"/>
        <end position="621"/>
    </location>
</feature>
<feature type="region of interest" description="Disordered" evidence="3">
    <location>
        <begin position="469"/>
        <end position="545"/>
    </location>
</feature>
<keyword evidence="4" id="KW-0812">Transmembrane</keyword>
<dbReference type="Gene3D" id="2.120.10.80">
    <property type="entry name" value="Kelch-type beta propeller"/>
    <property type="match status" value="2"/>
</dbReference>
<keyword evidence="6" id="KW-1185">Reference proteome</keyword>